<feature type="transmembrane region" description="Helical" evidence="4">
    <location>
        <begin position="89"/>
        <end position="114"/>
    </location>
</feature>
<feature type="region of interest" description="Disordered" evidence="3">
    <location>
        <begin position="1"/>
        <end position="26"/>
    </location>
</feature>
<keyword evidence="1" id="KW-0050">Antiport</keyword>
<dbReference type="PANTHER" id="PTHR31503:SF22">
    <property type="entry name" value="VACUOLAR CALCIUM ION TRANSPORTER"/>
    <property type="match status" value="1"/>
</dbReference>
<organism evidence="5 6">
    <name type="scientific">Taxus chinensis</name>
    <name type="common">Chinese yew</name>
    <name type="synonym">Taxus wallichiana var. chinensis</name>
    <dbReference type="NCBI Taxonomy" id="29808"/>
    <lineage>
        <taxon>Eukaryota</taxon>
        <taxon>Viridiplantae</taxon>
        <taxon>Streptophyta</taxon>
        <taxon>Embryophyta</taxon>
        <taxon>Tracheophyta</taxon>
        <taxon>Spermatophyta</taxon>
        <taxon>Pinopsida</taxon>
        <taxon>Pinidae</taxon>
        <taxon>Conifers II</taxon>
        <taxon>Cupressales</taxon>
        <taxon>Taxaceae</taxon>
        <taxon>Taxus</taxon>
    </lineage>
</organism>
<feature type="transmembrane region" description="Helical" evidence="4">
    <location>
        <begin position="152"/>
        <end position="175"/>
    </location>
</feature>
<evidence type="ECO:0000256" key="3">
    <source>
        <dbReference type="SAM" id="MobiDB-lite"/>
    </source>
</evidence>
<dbReference type="Proteomes" id="UP000824469">
    <property type="component" value="Unassembled WGS sequence"/>
</dbReference>
<reference evidence="5 6" key="1">
    <citation type="journal article" date="2021" name="Nat. Plants">
        <title>The Taxus genome provides insights into paclitaxel biosynthesis.</title>
        <authorList>
            <person name="Xiong X."/>
            <person name="Gou J."/>
            <person name="Liao Q."/>
            <person name="Li Y."/>
            <person name="Zhou Q."/>
            <person name="Bi G."/>
            <person name="Li C."/>
            <person name="Du R."/>
            <person name="Wang X."/>
            <person name="Sun T."/>
            <person name="Guo L."/>
            <person name="Liang H."/>
            <person name="Lu P."/>
            <person name="Wu Y."/>
            <person name="Zhang Z."/>
            <person name="Ro D.K."/>
            <person name="Shang Y."/>
            <person name="Huang S."/>
            <person name="Yan J."/>
        </authorList>
    </citation>
    <scope>NUCLEOTIDE SEQUENCE [LARGE SCALE GENOMIC DNA]</scope>
    <source>
        <strain evidence="5">Ta-2019</strain>
    </source>
</reference>
<dbReference type="GO" id="GO:0015369">
    <property type="term" value="F:calcium:proton antiporter activity"/>
    <property type="evidence" value="ECO:0007669"/>
    <property type="project" value="TreeGrafter"/>
</dbReference>
<dbReference type="InterPro" id="IPR004713">
    <property type="entry name" value="CaH_exchang"/>
</dbReference>
<comment type="caution">
    <text evidence="5">The sequence shown here is derived from an EMBL/GenBank/DDBJ whole genome shotgun (WGS) entry which is preliminary data.</text>
</comment>
<protein>
    <recommendedName>
        <fullName evidence="7">Sodium/calcium exchanger membrane region domain-containing protein</fullName>
    </recommendedName>
</protein>
<dbReference type="GO" id="GO:0009705">
    <property type="term" value="C:plant-type vacuole membrane"/>
    <property type="evidence" value="ECO:0007669"/>
    <property type="project" value="TreeGrafter"/>
</dbReference>
<accession>A0AA38GY24</accession>
<feature type="transmembrane region" description="Helical" evidence="4">
    <location>
        <begin position="187"/>
        <end position="206"/>
    </location>
</feature>
<keyword evidence="4" id="KW-1133">Transmembrane helix</keyword>
<gene>
    <name evidence="5" type="ORF">KI387_003125</name>
</gene>
<name>A0AA38GY24_TAXCH</name>
<keyword evidence="2" id="KW-0406">Ion transport</keyword>
<evidence type="ECO:0000313" key="6">
    <source>
        <dbReference type="Proteomes" id="UP000824469"/>
    </source>
</evidence>
<keyword evidence="4" id="KW-0472">Membrane</keyword>
<keyword evidence="1" id="KW-0813">Transport</keyword>
<keyword evidence="6" id="KW-1185">Reference proteome</keyword>
<evidence type="ECO:0000256" key="2">
    <source>
        <dbReference type="ARBA" id="ARBA00023065"/>
    </source>
</evidence>
<proteinExistence type="predicted"/>
<keyword evidence="4" id="KW-0812">Transmembrane</keyword>
<dbReference type="AlphaFoldDB" id="A0AA38GY24"/>
<dbReference type="PANTHER" id="PTHR31503">
    <property type="entry name" value="VACUOLAR CALCIUM ION TRANSPORTER"/>
    <property type="match status" value="1"/>
</dbReference>
<dbReference type="GO" id="GO:0006874">
    <property type="term" value="P:intracellular calcium ion homeostasis"/>
    <property type="evidence" value="ECO:0007669"/>
    <property type="project" value="TreeGrafter"/>
</dbReference>
<feature type="transmembrane region" description="Helical" evidence="4">
    <location>
        <begin position="120"/>
        <end position="140"/>
    </location>
</feature>
<evidence type="ECO:0000256" key="1">
    <source>
        <dbReference type="ARBA" id="ARBA00022449"/>
    </source>
</evidence>
<dbReference type="EMBL" id="JAHRHJ020000001">
    <property type="protein sequence ID" value="KAH9331017.1"/>
    <property type="molecule type" value="Genomic_DNA"/>
</dbReference>
<evidence type="ECO:0000313" key="5">
    <source>
        <dbReference type="EMBL" id="KAH9331017.1"/>
    </source>
</evidence>
<sequence length="237" mass="26804">MSDTLDGETAANPVQMANEPDSTHTNGYATPQFDILHIAHEESECENERLVNNVATKAPKSKSITDRPPDDLQKYWNFKVLRCHIWRSIVVVFFQNKTNLLFPFGPVAAIAASWNMKHGWVFLFSLLGIAPLAERLGFLTEQLTFYTGPTAAVVNSGLLLMAVMGLLFPAVLHFTHTELHVGRSELALSRFSSCIMLIAYAVYLFFQLKSHRNLYECSNEVYSVTKVYCYCHVLFIF</sequence>
<evidence type="ECO:0008006" key="7">
    <source>
        <dbReference type="Google" id="ProtNLM"/>
    </source>
</evidence>
<evidence type="ECO:0000256" key="4">
    <source>
        <dbReference type="SAM" id="Phobius"/>
    </source>
</evidence>